<accession>A0A8J6TM57</accession>
<dbReference type="SMART" id="SM00388">
    <property type="entry name" value="HisKA"/>
    <property type="match status" value="1"/>
</dbReference>
<dbReference type="GO" id="GO:0000155">
    <property type="term" value="F:phosphorelay sensor kinase activity"/>
    <property type="evidence" value="ECO:0007669"/>
    <property type="project" value="InterPro"/>
</dbReference>
<reference evidence="5 6" key="1">
    <citation type="submission" date="2020-08" db="EMBL/GenBank/DDBJ databases">
        <title>Bridging the membrane lipid divide: bacteria of the FCB group superphylum have the potential to synthesize archaeal ether lipids.</title>
        <authorList>
            <person name="Villanueva L."/>
            <person name="Von Meijenfeldt F.A.B."/>
            <person name="Westbye A.B."/>
            <person name="Yadav S."/>
            <person name="Hopmans E.C."/>
            <person name="Dutilh B.E."/>
            <person name="Sinninghe Damste J.S."/>
        </authorList>
    </citation>
    <scope>NUCLEOTIDE SEQUENCE [LARGE SCALE GENOMIC DNA]</scope>
    <source>
        <strain evidence="5">NIOZ-UU30</strain>
    </source>
</reference>
<organism evidence="5 6">
    <name type="scientific">Candidatus Desulfatibia profunda</name>
    <dbReference type="NCBI Taxonomy" id="2841695"/>
    <lineage>
        <taxon>Bacteria</taxon>
        <taxon>Pseudomonadati</taxon>
        <taxon>Thermodesulfobacteriota</taxon>
        <taxon>Desulfobacteria</taxon>
        <taxon>Desulfobacterales</taxon>
        <taxon>Desulfobacterales incertae sedis</taxon>
        <taxon>Candidatus Desulfatibia</taxon>
    </lineage>
</organism>
<proteinExistence type="predicted"/>
<evidence type="ECO:0000313" key="5">
    <source>
        <dbReference type="EMBL" id="MBC8361749.1"/>
    </source>
</evidence>
<dbReference type="Pfam" id="PF00512">
    <property type="entry name" value="HisKA"/>
    <property type="match status" value="1"/>
</dbReference>
<feature type="domain" description="Signal transduction histidine kinase dimerisation/phosphoacceptor" evidence="4">
    <location>
        <begin position="48"/>
        <end position="114"/>
    </location>
</feature>
<feature type="compositionally biased region" description="Basic and acidic residues" evidence="3">
    <location>
        <begin position="17"/>
        <end position="30"/>
    </location>
</feature>
<protein>
    <recommendedName>
        <fullName evidence="2">histidine kinase</fullName>
        <ecNumber evidence="2">2.7.13.3</ecNumber>
    </recommendedName>
</protein>
<dbReference type="InterPro" id="IPR003661">
    <property type="entry name" value="HisK_dim/P_dom"/>
</dbReference>
<evidence type="ECO:0000313" key="6">
    <source>
        <dbReference type="Proteomes" id="UP000603434"/>
    </source>
</evidence>
<dbReference type="InterPro" id="IPR036097">
    <property type="entry name" value="HisK_dim/P_sf"/>
</dbReference>
<dbReference type="EMBL" id="JACNJH010000148">
    <property type="protein sequence ID" value="MBC8361749.1"/>
    <property type="molecule type" value="Genomic_DNA"/>
</dbReference>
<dbReference type="CDD" id="cd00082">
    <property type="entry name" value="HisKA"/>
    <property type="match status" value="1"/>
</dbReference>
<name>A0A8J6TM57_9BACT</name>
<sequence>MSQTEKSNSFKAGSGNKAHEKSNGELKQADLKIREQQQALLENERLKVLLQRAGSVCHELNQPLQSIMGYSDLIMMDLDESNPMYERLFKIRQQSEKMAEITRELMSIIRHETEQIER</sequence>
<evidence type="ECO:0000256" key="2">
    <source>
        <dbReference type="ARBA" id="ARBA00012438"/>
    </source>
</evidence>
<evidence type="ECO:0000256" key="3">
    <source>
        <dbReference type="SAM" id="MobiDB-lite"/>
    </source>
</evidence>
<evidence type="ECO:0000259" key="4">
    <source>
        <dbReference type="SMART" id="SM00388"/>
    </source>
</evidence>
<comment type="caution">
    <text evidence="5">The sequence shown here is derived from an EMBL/GenBank/DDBJ whole genome shotgun (WGS) entry which is preliminary data.</text>
</comment>
<gene>
    <name evidence="5" type="ORF">H8E23_10155</name>
</gene>
<evidence type="ECO:0000256" key="1">
    <source>
        <dbReference type="ARBA" id="ARBA00000085"/>
    </source>
</evidence>
<comment type="catalytic activity">
    <reaction evidence="1">
        <text>ATP + protein L-histidine = ADP + protein N-phospho-L-histidine.</text>
        <dbReference type="EC" id="2.7.13.3"/>
    </reaction>
</comment>
<feature type="region of interest" description="Disordered" evidence="3">
    <location>
        <begin position="1"/>
        <end position="30"/>
    </location>
</feature>
<dbReference type="Proteomes" id="UP000603434">
    <property type="component" value="Unassembled WGS sequence"/>
</dbReference>
<dbReference type="SUPFAM" id="SSF47384">
    <property type="entry name" value="Homodimeric domain of signal transducing histidine kinase"/>
    <property type="match status" value="1"/>
</dbReference>
<dbReference type="EC" id="2.7.13.3" evidence="2"/>
<dbReference type="Gene3D" id="1.10.287.130">
    <property type="match status" value="1"/>
</dbReference>
<dbReference type="AlphaFoldDB" id="A0A8J6TM57"/>
<feature type="compositionally biased region" description="Polar residues" evidence="3">
    <location>
        <begin position="1"/>
        <end position="11"/>
    </location>
</feature>